<organism evidence="8 9">
    <name type="scientific">Cichlidogyrus casuarinus</name>
    <dbReference type="NCBI Taxonomy" id="1844966"/>
    <lineage>
        <taxon>Eukaryota</taxon>
        <taxon>Metazoa</taxon>
        <taxon>Spiralia</taxon>
        <taxon>Lophotrochozoa</taxon>
        <taxon>Platyhelminthes</taxon>
        <taxon>Monogenea</taxon>
        <taxon>Monopisthocotylea</taxon>
        <taxon>Dactylogyridea</taxon>
        <taxon>Ancyrocephalidae</taxon>
        <taxon>Cichlidogyrus</taxon>
    </lineage>
</organism>
<dbReference type="EMBL" id="JBJKFK010000560">
    <property type="protein sequence ID" value="KAL3316317.1"/>
    <property type="molecule type" value="Genomic_DNA"/>
</dbReference>
<dbReference type="GO" id="GO:0005524">
    <property type="term" value="F:ATP binding"/>
    <property type="evidence" value="ECO:0007669"/>
    <property type="project" value="UniProtKB-KW"/>
</dbReference>
<evidence type="ECO:0000256" key="1">
    <source>
        <dbReference type="ARBA" id="ARBA00022527"/>
    </source>
</evidence>
<reference evidence="8 9" key="1">
    <citation type="submission" date="2024-11" db="EMBL/GenBank/DDBJ databases">
        <title>Adaptive evolution of stress response genes in parasites aligns with host niche diversity.</title>
        <authorList>
            <person name="Hahn C."/>
            <person name="Resl P."/>
        </authorList>
    </citation>
    <scope>NUCLEOTIDE SEQUENCE [LARGE SCALE GENOMIC DNA]</scope>
    <source>
        <strain evidence="8">EGGRZ-B1_66</strain>
        <tissue evidence="8">Body</tissue>
    </source>
</reference>
<accession>A0ABD2QAP3</accession>
<evidence type="ECO:0000256" key="3">
    <source>
        <dbReference type="ARBA" id="ARBA00022741"/>
    </source>
</evidence>
<dbReference type="PROSITE" id="PS00108">
    <property type="entry name" value="PROTEIN_KINASE_ST"/>
    <property type="match status" value="1"/>
</dbReference>
<keyword evidence="2" id="KW-0808">Transferase</keyword>
<feature type="region of interest" description="Disordered" evidence="6">
    <location>
        <begin position="279"/>
        <end position="301"/>
    </location>
</feature>
<dbReference type="PANTHER" id="PTHR24058:SF112">
    <property type="entry name" value="DUAL SPECIFICITY TYROSINE-PHOSPHORYLATION-REGULATED KINASE 3 HOMOLOG-RELATED"/>
    <property type="match status" value="1"/>
</dbReference>
<dbReference type="Gene3D" id="1.10.510.10">
    <property type="entry name" value="Transferase(Phosphotransferase) domain 1"/>
    <property type="match status" value="1"/>
</dbReference>
<sequence>MPRCVGFGTELQGLWMTHCLSDMFVVVIVLRAFMNDIIHCDLKPENVLLRRSGHSGVKVIDFGSSCYSCERTYTYIQSRFYRAPEIILGDRYGPPIDMWSLGCIIAELITGTPLFPGENEADQLACMMEILGMPPSHLLVTSRRRRHFFTSSGQPRYLVDQQQADMEKNRPLAGDLATTGDDSCHKSNRQNMQRSLSTVKKPQRRCPVRKPPGSVSLPTALTFPSTSSLHVGRLATSSITNDLMDEDLIDFIERCLDWNPDTRMTPTQGLRHPWIRKGHQQSFIRSPKNTSQVMHRSKQLH</sequence>
<dbReference type="SMART" id="SM00220">
    <property type="entry name" value="S_TKc"/>
    <property type="match status" value="1"/>
</dbReference>
<evidence type="ECO:0000256" key="5">
    <source>
        <dbReference type="ARBA" id="ARBA00022840"/>
    </source>
</evidence>
<name>A0ABD2QAP3_9PLAT</name>
<evidence type="ECO:0000256" key="4">
    <source>
        <dbReference type="ARBA" id="ARBA00022777"/>
    </source>
</evidence>
<keyword evidence="4" id="KW-0418">Kinase</keyword>
<keyword evidence="3" id="KW-0547">Nucleotide-binding</keyword>
<evidence type="ECO:0000313" key="8">
    <source>
        <dbReference type="EMBL" id="KAL3316317.1"/>
    </source>
</evidence>
<dbReference type="PROSITE" id="PS50011">
    <property type="entry name" value="PROTEIN_KINASE_DOM"/>
    <property type="match status" value="1"/>
</dbReference>
<dbReference type="Pfam" id="PF00069">
    <property type="entry name" value="Pkinase"/>
    <property type="match status" value="1"/>
</dbReference>
<dbReference type="Proteomes" id="UP001626550">
    <property type="component" value="Unassembled WGS sequence"/>
</dbReference>
<feature type="region of interest" description="Disordered" evidence="6">
    <location>
        <begin position="177"/>
        <end position="213"/>
    </location>
</feature>
<protein>
    <recommendedName>
        <fullName evidence="7">Protein kinase domain-containing protein</fullName>
    </recommendedName>
</protein>
<dbReference type="InterPro" id="IPR000719">
    <property type="entry name" value="Prot_kinase_dom"/>
</dbReference>
<dbReference type="InterPro" id="IPR008271">
    <property type="entry name" value="Ser/Thr_kinase_AS"/>
</dbReference>
<keyword evidence="9" id="KW-1185">Reference proteome</keyword>
<dbReference type="InterPro" id="IPR011009">
    <property type="entry name" value="Kinase-like_dom_sf"/>
</dbReference>
<proteinExistence type="predicted"/>
<gene>
    <name evidence="8" type="ORF">Ciccas_005035</name>
</gene>
<evidence type="ECO:0000259" key="7">
    <source>
        <dbReference type="PROSITE" id="PS50011"/>
    </source>
</evidence>
<evidence type="ECO:0000313" key="9">
    <source>
        <dbReference type="Proteomes" id="UP001626550"/>
    </source>
</evidence>
<dbReference type="GO" id="GO:0004674">
    <property type="term" value="F:protein serine/threonine kinase activity"/>
    <property type="evidence" value="ECO:0007669"/>
    <property type="project" value="UniProtKB-KW"/>
</dbReference>
<dbReference type="AlphaFoldDB" id="A0ABD2QAP3"/>
<keyword evidence="1" id="KW-0723">Serine/threonine-protein kinase</keyword>
<evidence type="ECO:0000256" key="2">
    <source>
        <dbReference type="ARBA" id="ARBA00022679"/>
    </source>
</evidence>
<comment type="caution">
    <text evidence="8">The sequence shown here is derived from an EMBL/GenBank/DDBJ whole genome shotgun (WGS) entry which is preliminary data.</text>
</comment>
<evidence type="ECO:0000256" key="6">
    <source>
        <dbReference type="SAM" id="MobiDB-lite"/>
    </source>
</evidence>
<feature type="domain" description="Protein kinase" evidence="7">
    <location>
        <begin position="1"/>
        <end position="275"/>
    </location>
</feature>
<keyword evidence="5" id="KW-0067">ATP-binding</keyword>
<dbReference type="InterPro" id="IPR050494">
    <property type="entry name" value="Ser_Thr_dual-spec_kinase"/>
</dbReference>
<dbReference type="PANTHER" id="PTHR24058">
    <property type="entry name" value="DUAL SPECIFICITY PROTEIN KINASE"/>
    <property type="match status" value="1"/>
</dbReference>
<feature type="compositionally biased region" description="Polar residues" evidence="6">
    <location>
        <begin position="280"/>
        <end position="294"/>
    </location>
</feature>
<feature type="compositionally biased region" description="Polar residues" evidence="6">
    <location>
        <begin position="189"/>
        <end position="200"/>
    </location>
</feature>
<dbReference type="SUPFAM" id="SSF56112">
    <property type="entry name" value="Protein kinase-like (PK-like)"/>
    <property type="match status" value="1"/>
</dbReference>